<protein>
    <submittedName>
        <fullName evidence="2">Uncharacterized protein</fullName>
    </submittedName>
</protein>
<sequence length="123" mass="13617">MREKGESVSERQEQGLSLEENDLLRRSKKKFKRSFAETSRILSEDDSSSKQSDMDVDPNGIRGDRLPKALKQVSYSQAAGMGVGVLIPYLKVNPMMMGSPMTTSRWTAITTNDSSRGVSNATK</sequence>
<feature type="compositionally biased region" description="Basic and acidic residues" evidence="1">
    <location>
        <begin position="1"/>
        <end position="13"/>
    </location>
</feature>
<accession>A0A0J8B6Q1</accession>
<organism evidence="2 3">
    <name type="scientific">Beta vulgaris subsp. vulgaris</name>
    <name type="common">Beet</name>
    <dbReference type="NCBI Taxonomy" id="3555"/>
    <lineage>
        <taxon>Eukaryota</taxon>
        <taxon>Viridiplantae</taxon>
        <taxon>Streptophyta</taxon>
        <taxon>Embryophyta</taxon>
        <taxon>Tracheophyta</taxon>
        <taxon>Spermatophyta</taxon>
        <taxon>Magnoliopsida</taxon>
        <taxon>eudicotyledons</taxon>
        <taxon>Gunneridae</taxon>
        <taxon>Pentapetalae</taxon>
        <taxon>Caryophyllales</taxon>
        <taxon>Chenopodiaceae</taxon>
        <taxon>Betoideae</taxon>
        <taxon>Beta</taxon>
    </lineage>
</organism>
<dbReference type="EMBL" id="KQ090450">
    <property type="protein sequence ID" value="KMS95598.1"/>
    <property type="molecule type" value="Genomic_DNA"/>
</dbReference>
<dbReference type="AlphaFoldDB" id="A0A0J8B6Q1"/>
<keyword evidence="3" id="KW-1185">Reference proteome</keyword>
<evidence type="ECO:0000313" key="2">
    <source>
        <dbReference type="EMBL" id="KMS95598.1"/>
    </source>
</evidence>
<reference evidence="2 3" key="1">
    <citation type="journal article" date="2014" name="Nature">
        <title>The genome of the recently domesticated crop plant sugar beet (Beta vulgaris).</title>
        <authorList>
            <person name="Dohm J.C."/>
            <person name="Minoche A.E."/>
            <person name="Holtgrawe D."/>
            <person name="Capella-Gutierrez S."/>
            <person name="Zakrzewski F."/>
            <person name="Tafer H."/>
            <person name="Rupp O."/>
            <person name="Sorensen T.R."/>
            <person name="Stracke R."/>
            <person name="Reinhardt R."/>
            <person name="Goesmann A."/>
            <person name="Kraft T."/>
            <person name="Schulz B."/>
            <person name="Stadler P.F."/>
            <person name="Schmidt T."/>
            <person name="Gabaldon T."/>
            <person name="Lehrach H."/>
            <person name="Weisshaar B."/>
            <person name="Himmelbauer H."/>
        </authorList>
    </citation>
    <scope>NUCLEOTIDE SEQUENCE [LARGE SCALE GENOMIC DNA]</scope>
    <source>
        <tissue evidence="2">Taproot</tissue>
    </source>
</reference>
<feature type="region of interest" description="Disordered" evidence="1">
    <location>
        <begin position="1"/>
        <end position="64"/>
    </location>
</feature>
<evidence type="ECO:0000313" key="3">
    <source>
        <dbReference type="Proteomes" id="UP000035740"/>
    </source>
</evidence>
<proteinExistence type="predicted"/>
<evidence type="ECO:0000256" key="1">
    <source>
        <dbReference type="SAM" id="MobiDB-lite"/>
    </source>
</evidence>
<dbReference type="Proteomes" id="UP000035740">
    <property type="component" value="Unassembled WGS sequence"/>
</dbReference>
<name>A0A0J8B6Q1_BETVV</name>
<dbReference type="Gramene" id="KMS95598">
    <property type="protein sequence ID" value="KMS95598"/>
    <property type="gene ID" value="BVRB_006680"/>
</dbReference>
<gene>
    <name evidence="2" type="ORF">BVRB_006680</name>
</gene>